<feature type="transmembrane region" description="Helical" evidence="8">
    <location>
        <begin position="163"/>
        <end position="185"/>
    </location>
</feature>
<dbReference type="PROSITE" id="PS51257">
    <property type="entry name" value="PROKAR_LIPOPROTEIN"/>
    <property type="match status" value="1"/>
</dbReference>
<evidence type="ECO:0000256" key="7">
    <source>
        <dbReference type="RuleBase" id="RU000477"/>
    </source>
</evidence>
<evidence type="ECO:0000256" key="1">
    <source>
        <dbReference type="ARBA" id="ARBA00004141"/>
    </source>
</evidence>
<dbReference type="EMBL" id="JAQGLA010000113">
    <property type="protein sequence ID" value="MDA3630690.1"/>
    <property type="molecule type" value="Genomic_DNA"/>
</dbReference>
<evidence type="ECO:0000256" key="6">
    <source>
        <dbReference type="ARBA" id="ARBA00023136"/>
    </source>
</evidence>
<organism evidence="9 10">
    <name type="scientific">Saccharopolyspora oryzae</name>
    <dbReference type="NCBI Taxonomy" id="2997343"/>
    <lineage>
        <taxon>Bacteria</taxon>
        <taxon>Bacillati</taxon>
        <taxon>Actinomycetota</taxon>
        <taxon>Actinomycetes</taxon>
        <taxon>Pseudonocardiales</taxon>
        <taxon>Pseudonocardiaceae</taxon>
        <taxon>Saccharopolyspora</taxon>
    </lineage>
</organism>
<comment type="caution">
    <text evidence="9">The sequence shown here is derived from an EMBL/GenBank/DDBJ whole genome shotgun (WGS) entry which is preliminary data.</text>
</comment>
<protein>
    <submittedName>
        <fullName evidence="9">Aquaporin family protein</fullName>
    </submittedName>
</protein>
<evidence type="ECO:0000256" key="4">
    <source>
        <dbReference type="ARBA" id="ARBA00022692"/>
    </source>
</evidence>
<evidence type="ECO:0000256" key="5">
    <source>
        <dbReference type="ARBA" id="ARBA00022989"/>
    </source>
</evidence>
<keyword evidence="5 8" id="KW-1133">Transmembrane helix</keyword>
<feature type="transmembrane region" description="Helical" evidence="8">
    <location>
        <begin position="104"/>
        <end position="129"/>
    </location>
</feature>
<keyword evidence="10" id="KW-1185">Reference proteome</keyword>
<dbReference type="SUPFAM" id="SSF81338">
    <property type="entry name" value="Aquaporin-like"/>
    <property type="match status" value="1"/>
</dbReference>
<dbReference type="PRINTS" id="PR00783">
    <property type="entry name" value="MINTRINSICP"/>
</dbReference>
<evidence type="ECO:0000313" key="9">
    <source>
        <dbReference type="EMBL" id="MDA3630690.1"/>
    </source>
</evidence>
<evidence type="ECO:0000313" key="10">
    <source>
        <dbReference type="Proteomes" id="UP001210380"/>
    </source>
</evidence>
<keyword evidence="4 7" id="KW-0812">Transmembrane</keyword>
<gene>
    <name evidence="9" type="ORF">OU415_35050</name>
</gene>
<proteinExistence type="inferred from homology"/>
<feature type="transmembrane region" description="Helical" evidence="8">
    <location>
        <begin position="251"/>
        <end position="274"/>
    </location>
</feature>
<feature type="transmembrane region" description="Helical" evidence="8">
    <location>
        <begin position="20"/>
        <end position="44"/>
    </location>
</feature>
<name>A0ABT4V9Q4_9PSEU</name>
<dbReference type="InterPro" id="IPR023271">
    <property type="entry name" value="Aquaporin-like"/>
</dbReference>
<reference evidence="9 10" key="1">
    <citation type="submission" date="2022-11" db="EMBL/GenBank/DDBJ databases">
        <title>Draft genome sequence of Saccharopolyspora sp. WRP15-2 isolated from rhizosphere soils of wild rice in Thailand.</title>
        <authorList>
            <person name="Duangmal K."/>
            <person name="Kammanee S."/>
            <person name="Muangham S."/>
        </authorList>
    </citation>
    <scope>NUCLEOTIDE SEQUENCE [LARGE SCALE GENOMIC DNA]</scope>
    <source>
        <strain evidence="9 10">WRP15-2</strain>
    </source>
</reference>
<evidence type="ECO:0000256" key="3">
    <source>
        <dbReference type="ARBA" id="ARBA00022448"/>
    </source>
</evidence>
<dbReference type="InterPro" id="IPR022357">
    <property type="entry name" value="MIP_CS"/>
</dbReference>
<accession>A0ABT4V9Q4</accession>
<dbReference type="PANTHER" id="PTHR43829:SF9">
    <property type="entry name" value="AQUAPORIN-9"/>
    <property type="match status" value="1"/>
</dbReference>
<dbReference type="Proteomes" id="UP001210380">
    <property type="component" value="Unassembled WGS sequence"/>
</dbReference>
<dbReference type="Pfam" id="PF00230">
    <property type="entry name" value="MIP"/>
    <property type="match status" value="1"/>
</dbReference>
<keyword evidence="6 8" id="KW-0472">Membrane</keyword>
<sequence>MAEQQQRRHGYRRGLGGEMLAEFLGTFVLILLGCASVAVAVAGLPGSGRQSDAFGPGNWLIIAFGWGFAVVFGVYVAGGVSGAHINPAVTLAFAFRRAFPWRKVVPYMFAQLVGAFIAAALVFASYSWAINAFNIKAGLARNQSLDTFAIFATFPAKYFDGSWWGPLLDQIVGTAILVLLIFALIDTRNTAPTANMGPFMIGMAVTVIGMTFGPNAGYAINPARDLGPRLWTFLSGWGEIALPGSYQWFSWYFWIPIVGPLVGGVIGAVVYDLFIGSVVAARTAPEPGRTSDQPPPAE</sequence>
<dbReference type="PROSITE" id="PS00221">
    <property type="entry name" value="MIP"/>
    <property type="match status" value="1"/>
</dbReference>
<evidence type="ECO:0000256" key="8">
    <source>
        <dbReference type="SAM" id="Phobius"/>
    </source>
</evidence>
<dbReference type="InterPro" id="IPR000425">
    <property type="entry name" value="MIP"/>
</dbReference>
<dbReference type="InterPro" id="IPR050363">
    <property type="entry name" value="MIP/Aquaporin"/>
</dbReference>
<keyword evidence="3 7" id="KW-0813">Transport</keyword>
<dbReference type="NCBIfam" id="TIGR00861">
    <property type="entry name" value="MIP"/>
    <property type="match status" value="1"/>
</dbReference>
<dbReference type="RefSeq" id="WP_270953905.1">
    <property type="nucleotide sequence ID" value="NZ_JAQGLA010000113.1"/>
</dbReference>
<feature type="transmembrane region" description="Helical" evidence="8">
    <location>
        <begin position="59"/>
        <end position="83"/>
    </location>
</feature>
<feature type="transmembrane region" description="Helical" evidence="8">
    <location>
        <begin position="197"/>
        <end position="220"/>
    </location>
</feature>
<dbReference type="Gene3D" id="1.20.1080.10">
    <property type="entry name" value="Glycerol uptake facilitator protein"/>
    <property type="match status" value="1"/>
</dbReference>
<comment type="subcellular location">
    <subcellularLocation>
        <location evidence="1">Membrane</location>
        <topology evidence="1">Multi-pass membrane protein</topology>
    </subcellularLocation>
</comment>
<dbReference type="CDD" id="cd00333">
    <property type="entry name" value="MIP"/>
    <property type="match status" value="1"/>
</dbReference>
<comment type="similarity">
    <text evidence="2 7">Belongs to the MIP/aquaporin (TC 1.A.8) family.</text>
</comment>
<evidence type="ECO:0000256" key="2">
    <source>
        <dbReference type="ARBA" id="ARBA00006175"/>
    </source>
</evidence>
<dbReference type="PANTHER" id="PTHR43829">
    <property type="entry name" value="AQUAPORIN OR AQUAGLYCEROPORIN RELATED"/>
    <property type="match status" value="1"/>
</dbReference>